<dbReference type="SUPFAM" id="SSF48371">
    <property type="entry name" value="ARM repeat"/>
    <property type="match status" value="2"/>
</dbReference>
<organism evidence="3 4">
    <name type="scientific">Syphacia muris</name>
    <dbReference type="NCBI Taxonomy" id="451379"/>
    <lineage>
        <taxon>Eukaryota</taxon>
        <taxon>Metazoa</taxon>
        <taxon>Ecdysozoa</taxon>
        <taxon>Nematoda</taxon>
        <taxon>Chromadorea</taxon>
        <taxon>Rhabditida</taxon>
        <taxon>Spirurina</taxon>
        <taxon>Oxyuridomorpha</taxon>
        <taxon>Oxyuroidea</taxon>
        <taxon>Oxyuridae</taxon>
        <taxon>Syphacia</taxon>
    </lineage>
</organism>
<dbReference type="GO" id="GO:0005815">
    <property type="term" value="C:microtubule organizing center"/>
    <property type="evidence" value="ECO:0007669"/>
    <property type="project" value="TreeGrafter"/>
</dbReference>
<dbReference type="InterPro" id="IPR034085">
    <property type="entry name" value="TOG"/>
</dbReference>
<dbReference type="InterPro" id="IPR024395">
    <property type="entry name" value="CLASP_N_dom"/>
</dbReference>
<sequence>MSWLCDLIDKNSPEPRQRLELSQEFITKLQTSHLPSDSTLLNDFCDLVMQWLGGSNFKVALSALEILSVAIDVSGDVLAPYLIERISSLVERLGDAKQSVRDATVQLLATLSNTPHSNVQIVFEKVALGLTHRQWLVRVGAMQVIKTILEQNKFFVEVQVNRTVPTLCKLLVDANSEVRETASSTLVHIFCQYGDHMIKSIKQRQLIPESKYQMLLIRYKEFQEGVGPLTSTPSTSQRSSRSLHRPLIPQKPVSASRLISGLKRAGMSEDQENLLGSAPPFLRASSVPAHRRPITVSNKNSSNAGSVNEEAFQKAFLEVPRCNICTAKDLKDKLDGALMTLQNANADWDKRVNSLKLLRAVIIGGALDYTDFVLELRDMESAFLTSIKDLRSQVCREGCVTLAFFCQKLELKMAALVEALMPALIRLLQNSAKVMATSAQVALQYVVKYVRSPKLLPHLRSAMTSKSKEIRRNVASLLLMSMTIWESRTVEKNINIFIDCIKASINDADLETRNTGRNMFSHLDQEFRHHAEILFKSLDPSKQRQLSGFVSQSSSSQSIISEKDSMPIAPKNPCFSFKSAAFHFTGRSTSDIDTGSARKAYSQFSRGSSKWKPMPQINGTPVSSIRSTIPTHRFMTPATPFRRQPPVFRTPPSNVVRSQPGSRSTSPSQRIASRNRPSVPTVTRNRSHADDGEDISAGGDSLKFEVAELNSAIAWCNMSSAAERKEGLKALYTVVSSRKYIDPLDLKKITELLNSLISEGTHKLLQSVSELLIQLVQLHHDELNDWLKLLIPRLLMKYSNDVLVSNQDRYKVMLDTVRQYFDPEQQLQAVFRFIQDPVRNNVNFKVKQALLKYLHEVMSGVDRALSFKNSEVRSAILKMFQWLDDQKNIGLRDITEKVICDMFSVNASDFTAMMATFDNELRNQIQEVIQRNSLSKPKINGFSANETHALIHDTANQINDFVEGRRLPSSPLRYEHVISRSPLDNGLIRRQSREDGNCSLSGYILDPERLASDEELQEELITKIGEELSHSNERTAERLQAMNVLSQITRDSLFSLWDKYFKKILLLLVENISDSDAGIRRTALKLLKEICYSQAPRFNYYAEMVFMRVLDATGDESKFVVSAAEECGSVLATHVSSVICRKVLLAVIRSTDTAESKIYMAIKMLTKVLESLSSEELLDILDEVAPPIVEAYNYESSSVRKESVGCLVKMHKIVGEEAMLPYISTLNRGKRALLDVYLSRMRGPSPVS</sequence>
<accession>A0A158R5F4</accession>
<dbReference type="AlphaFoldDB" id="A0A158R5F4"/>
<dbReference type="GO" id="GO:0000776">
    <property type="term" value="C:kinetochore"/>
    <property type="evidence" value="ECO:0007669"/>
    <property type="project" value="TreeGrafter"/>
</dbReference>
<feature type="region of interest" description="Disordered" evidence="1">
    <location>
        <begin position="636"/>
        <end position="697"/>
    </location>
</feature>
<dbReference type="GO" id="GO:0040001">
    <property type="term" value="P:establishment of mitotic spindle localization"/>
    <property type="evidence" value="ECO:0007669"/>
    <property type="project" value="TreeGrafter"/>
</dbReference>
<feature type="domain" description="TOG" evidence="2">
    <location>
        <begin position="1015"/>
        <end position="1247"/>
    </location>
</feature>
<feature type="domain" description="TOG" evidence="2">
    <location>
        <begin position="1"/>
        <end position="232"/>
    </location>
</feature>
<keyword evidence="3" id="KW-1185">Reference proteome</keyword>
<dbReference type="GO" id="GO:0005876">
    <property type="term" value="C:spindle microtubule"/>
    <property type="evidence" value="ECO:0007669"/>
    <property type="project" value="TreeGrafter"/>
</dbReference>
<evidence type="ECO:0000256" key="1">
    <source>
        <dbReference type="SAM" id="MobiDB-lite"/>
    </source>
</evidence>
<dbReference type="GO" id="GO:0008017">
    <property type="term" value="F:microtubule binding"/>
    <property type="evidence" value="ECO:0007669"/>
    <property type="project" value="TreeGrafter"/>
</dbReference>
<name>A0A158R5F4_9BILA</name>
<dbReference type="GO" id="GO:0072686">
    <property type="term" value="C:mitotic spindle"/>
    <property type="evidence" value="ECO:0007669"/>
    <property type="project" value="TreeGrafter"/>
</dbReference>
<dbReference type="Pfam" id="PF24987">
    <property type="entry name" value="HEAT_EF3_N"/>
    <property type="match status" value="1"/>
</dbReference>
<evidence type="ECO:0000259" key="2">
    <source>
        <dbReference type="SMART" id="SM01349"/>
    </source>
</evidence>
<proteinExistence type="predicted"/>
<dbReference type="GO" id="GO:0090307">
    <property type="term" value="P:mitotic spindle assembly"/>
    <property type="evidence" value="ECO:0007669"/>
    <property type="project" value="TreeGrafter"/>
</dbReference>
<protein>
    <submittedName>
        <fullName evidence="4">TOG domain-containing protein</fullName>
    </submittedName>
</protein>
<dbReference type="InterPro" id="IPR011989">
    <property type="entry name" value="ARM-like"/>
</dbReference>
<evidence type="ECO:0000313" key="3">
    <source>
        <dbReference type="Proteomes" id="UP000046393"/>
    </source>
</evidence>
<dbReference type="GO" id="GO:0005881">
    <property type="term" value="C:cytoplasmic microtubule"/>
    <property type="evidence" value="ECO:0007669"/>
    <property type="project" value="TreeGrafter"/>
</dbReference>
<reference evidence="4" key="1">
    <citation type="submission" date="2016-04" db="UniProtKB">
        <authorList>
            <consortium name="WormBaseParasite"/>
        </authorList>
    </citation>
    <scope>IDENTIFICATION</scope>
</reference>
<feature type="compositionally biased region" description="Polar residues" evidence="1">
    <location>
        <begin position="651"/>
        <end position="684"/>
    </location>
</feature>
<evidence type="ECO:0000313" key="4">
    <source>
        <dbReference type="WBParaSite" id="SMUV_0000658801-mRNA-1"/>
    </source>
</evidence>
<dbReference type="STRING" id="451379.A0A158R5F4"/>
<dbReference type="SMART" id="SM01349">
    <property type="entry name" value="TOG"/>
    <property type="match status" value="3"/>
</dbReference>
<dbReference type="Pfam" id="PF12348">
    <property type="entry name" value="CLASP_N"/>
    <property type="match status" value="1"/>
</dbReference>
<dbReference type="Gene3D" id="1.25.10.10">
    <property type="entry name" value="Leucine-rich Repeat Variant"/>
    <property type="match status" value="4"/>
</dbReference>
<feature type="domain" description="TOG" evidence="2">
    <location>
        <begin position="329"/>
        <end position="559"/>
    </location>
</feature>
<dbReference type="PANTHER" id="PTHR21567:SF9">
    <property type="entry name" value="CLIP-ASSOCIATING PROTEIN"/>
    <property type="match status" value="1"/>
</dbReference>
<dbReference type="WBParaSite" id="SMUV_0000658801-mRNA-1">
    <property type="protein sequence ID" value="SMUV_0000658801-mRNA-1"/>
    <property type="gene ID" value="SMUV_0000658801"/>
</dbReference>
<dbReference type="InterPro" id="IPR016024">
    <property type="entry name" value="ARM-type_fold"/>
</dbReference>
<dbReference type="Proteomes" id="UP000046393">
    <property type="component" value="Unplaced"/>
</dbReference>
<dbReference type="PANTHER" id="PTHR21567">
    <property type="entry name" value="CLASP"/>
    <property type="match status" value="1"/>
</dbReference>
<dbReference type="GO" id="GO:0045180">
    <property type="term" value="C:basal cortex"/>
    <property type="evidence" value="ECO:0007669"/>
    <property type="project" value="TreeGrafter"/>
</dbReference>